<name>A0ABR0B9K8_9CRUS</name>
<gene>
    <name evidence="4" type="ORF">OUZ56_032543</name>
</gene>
<organism evidence="4 5">
    <name type="scientific">Daphnia magna</name>
    <dbReference type="NCBI Taxonomy" id="35525"/>
    <lineage>
        <taxon>Eukaryota</taxon>
        <taxon>Metazoa</taxon>
        <taxon>Ecdysozoa</taxon>
        <taxon>Arthropoda</taxon>
        <taxon>Crustacea</taxon>
        <taxon>Branchiopoda</taxon>
        <taxon>Diplostraca</taxon>
        <taxon>Cladocera</taxon>
        <taxon>Anomopoda</taxon>
        <taxon>Daphniidae</taxon>
        <taxon>Daphnia</taxon>
    </lineage>
</organism>
<evidence type="ECO:0000313" key="4">
    <source>
        <dbReference type="EMBL" id="KAK4045135.1"/>
    </source>
</evidence>
<dbReference type="HAMAP" id="MF_02128">
    <property type="entry name" value="TMP_kinase"/>
    <property type="match status" value="1"/>
</dbReference>
<feature type="signal peptide" evidence="2">
    <location>
        <begin position="1"/>
        <end position="26"/>
    </location>
</feature>
<dbReference type="EMBL" id="JAOYFB010000041">
    <property type="protein sequence ID" value="KAK4045135.1"/>
    <property type="molecule type" value="Genomic_DNA"/>
</dbReference>
<feature type="chain" id="PRO_5046301237" description="PurM-like N-terminal domain-containing protein" evidence="2">
    <location>
        <begin position="27"/>
        <end position="709"/>
    </location>
</feature>
<dbReference type="InterPro" id="IPR036676">
    <property type="entry name" value="PurM-like_C_sf"/>
</dbReference>
<evidence type="ECO:0000313" key="5">
    <source>
        <dbReference type="Proteomes" id="UP001234178"/>
    </source>
</evidence>
<dbReference type="Gene3D" id="3.90.650.10">
    <property type="entry name" value="PurM-like C-terminal domain"/>
    <property type="match status" value="1"/>
</dbReference>
<dbReference type="Proteomes" id="UP001234178">
    <property type="component" value="Unassembled WGS sequence"/>
</dbReference>
<protein>
    <recommendedName>
        <fullName evidence="3">PurM-like N-terminal domain-containing protein</fullName>
    </recommendedName>
</protein>
<sequence>MARKNLHVLTNAILALFVLFEEGVHIELLVQFARAEDELRHRLRRDIEVSRTEHPRAITGDFCTAGPRIEREKGRLYRPLHEDPRHLSEVVEGGQIDDMLVVNMAAFVTDHHPKLFVGVVIDQRGMHHDERLIVGAIGRCIQRGIGDDVELRRRNMQRVGALPRDALKSRKLTVGHLYGIAEKLAPPDLLEHADRTRHREFDGGHPCEGGARRLVESNSGKSAIFVHPLRGASRAAPDARAFSSPPSADPGGRAAAGSVTMASGTDKEGDAVLGVLRFFPGTVPSFQPFVRLSTAARTASAWPSTFTVGHAFRTLPVSSRTKVDRIAPSTFLPYIIFSPHAPNAACASFSGSDKRRTVSSDFALKLQWLFTESLEMPTIFAPTASNFALKSRFRSSHRARMASEFALLDRVLPLLDPGPLAGLLVPNGDDAVVFAPTDAPLVLSVDSQVEDVHFARKFFPLDVIAGRAFAAAVSDLAAMGATPKGALVAVHLPASYTDSEQDVLFAGLARAAKRWGCPIVGGNVSRAPTLVLTTTVLGTTPRPLRRTGARPGDCVQIAGTLGAAALGLAAFLRGADDEANRDAALEPFRRAFRDPEPKLAAGLLARAQATAAIDVSDGFVQDLKHLAKASGVIIALDPSLVDALAFPLRDGAAALGLDGRRAVLHGGEDYALVVTARELLPGFFPVGTVLAADELPVGTVLLGDVPVEA</sequence>
<keyword evidence="2" id="KW-0732">Signal</keyword>
<dbReference type="Gene3D" id="3.30.1330.10">
    <property type="entry name" value="PurM-like, N-terminal domain"/>
    <property type="match status" value="1"/>
</dbReference>
<proteinExistence type="inferred from homology"/>
<dbReference type="NCBIfam" id="TIGR01379">
    <property type="entry name" value="thiL"/>
    <property type="match status" value="1"/>
</dbReference>
<dbReference type="SUPFAM" id="SSF56042">
    <property type="entry name" value="PurM C-terminal domain-like"/>
    <property type="match status" value="1"/>
</dbReference>
<accession>A0ABR0B9K8</accession>
<feature type="region of interest" description="Disordered" evidence="1">
    <location>
        <begin position="236"/>
        <end position="263"/>
    </location>
</feature>
<evidence type="ECO:0000256" key="1">
    <source>
        <dbReference type="SAM" id="MobiDB-lite"/>
    </source>
</evidence>
<evidence type="ECO:0000259" key="3">
    <source>
        <dbReference type="Pfam" id="PF00586"/>
    </source>
</evidence>
<keyword evidence="5" id="KW-1185">Reference proteome</keyword>
<dbReference type="Pfam" id="PF00586">
    <property type="entry name" value="AIRS"/>
    <property type="match status" value="1"/>
</dbReference>
<dbReference type="PANTHER" id="PTHR30270:SF0">
    <property type="entry name" value="THIAMINE-MONOPHOSPHATE KINASE"/>
    <property type="match status" value="1"/>
</dbReference>
<dbReference type="InterPro" id="IPR016188">
    <property type="entry name" value="PurM-like_N"/>
</dbReference>
<dbReference type="PANTHER" id="PTHR30270">
    <property type="entry name" value="THIAMINE-MONOPHOSPHATE KINASE"/>
    <property type="match status" value="1"/>
</dbReference>
<dbReference type="SUPFAM" id="SSF55326">
    <property type="entry name" value="PurM N-terminal domain-like"/>
    <property type="match status" value="1"/>
</dbReference>
<feature type="domain" description="PurM-like N-terminal" evidence="3">
    <location>
        <begin position="428"/>
        <end position="539"/>
    </location>
</feature>
<evidence type="ECO:0000256" key="2">
    <source>
        <dbReference type="SAM" id="SignalP"/>
    </source>
</evidence>
<dbReference type="CDD" id="cd02194">
    <property type="entry name" value="ThiL"/>
    <property type="match status" value="1"/>
</dbReference>
<reference evidence="4 5" key="1">
    <citation type="journal article" date="2023" name="Nucleic Acids Res.">
        <title>The hologenome of Daphnia magna reveals possible DNA methylation and microbiome-mediated evolution of the host genome.</title>
        <authorList>
            <person name="Chaturvedi A."/>
            <person name="Li X."/>
            <person name="Dhandapani V."/>
            <person name="Marshall H."/>
            <person name="Kissane S."/>
            <person name="Cuenca-Cambronero M."/>
            <person name="Asole G."/>
            <person name="Calvet F."/>
            <person name="Ruiz-Romero M."/>
            <person name="Marangio P."/>
            <person name="Guigo R."/>
            <person name="Rago D."/>
            <person name="Mirbahai L."/>
            <person name="Eastwood N."/>
            <person name="Colbourne J.K."/>
            <person name="Zhou J."/>
            <person name="Mallon E."/>
            <person name="Orsini L."/>
        </authorList>
    </citation>
    <scope>NUCLEOTIDE SEQUENCE [LARGE SCALE GENOMIC DNA]</scope>
    <source>
        <strain evidence="4">LRV0_1</strain>
    </source>
</reference>
<comment type="caution">
    <text evidence="4">The sequence shown here is derived from an EMBL/GenBank/DDBJ whole genome shotgun (WGS) entry which is preliminary data.</text>
</comment>
<dbReference type="InterPro" id="IPR036921">
    <property type="entry name" value="PurM-like_N_sf"/>
</dbReference>
<dbReference type="InterPro" id="IPR006283">
    <property type="entry name" value="ThiL-like"/>
</dbReference>